<name>B8HPR0_CYAP4</name>
<dbReference type="HOGENOM" id="CLU_101369_1_1_3"/>
<dbReference type="STRING" id="395961.Cyan7425_1551"/>
<dbReference type="OrthoDB" id="490444at2"/>
<dbReference type="KEGG" id="cyn:Cyan7425_1551"/>
<gene>
    <name evidence="2" type="ordered locus">Cyan7425_1551</name>
</gene>
<feature type="chain" id="PRO_5002870951" evidence="1">
    <location>
        <begin position="26"/>
        <end position="195"/>
    </location>
</feature>
<dbReference type="InterPro" id="IPR025478">
    <property type="entry name" value="COP23"/>
</dbReference>
<accession>B8HPR0</accession>
<dbReference type="Pfam" id="PF14218">
    <property type="entry name" value="COP23"/>
    <property type="match status" value="1"/>
</dbReference>
<evidence type="ECO:0000313" key="2">
    <source>
        <dbReference type="EMBL" id="ACL43921.1"/>
    </source>
</evidence>
<evidence type="ECO:0000256" key="1">
    <source>
        <dbReference type="SAM" id="SignalP"/>
    </source>
</evidence>
<sequence length="195" mass="21138">MKYSILLPPLLAVLSVFNLSPGFIAPNLTEAAQAQNPSSSAGGIRYVCSKDKDGTPTTMAKLPNADVVVIKWVKSMGDFNPQKRCEIVSGRFQSHAQNRTLKFITSGTMNGQQVICVAGQRNGGCLPDGLLFTLRPGENPRRFLVGLLNLSKYAGAPPLINNCYAKPNYDLNSDIYIDIAHFLYQCPSDGQGNNS</sequence>
<dbReference type="eggNOG" id="COG2335">
    <property type="taxonomic scope" value="Bacteria"/>
</dbReference>
<organism evidence="2">
    <name type="scientific">Cyanothece sp. (strain PCC 7425 / ATCC 29141)</name>
    <dbReference type="NCBI Taxonomy" id="395961"/>
    <lineage>
        <taxon>Bacteria</taxon>
        <taxon>Bacillati</taxon>
        <taxon>Cyanobacteriota</taxon>
        <taxon>Cyanophyceae</taxon>
        <taxon>Gomontiellales</taxon>
        <taxon>Cyanothecaceae</taxon>
        <taxon>Cyanothece</taxon>
    </lineage>
</organism>
<dbReference type="AlphaFoldDB" id="B8HPR0"/>
<feature type="signal peptide" evidence="1">
    <location>
        <begin position="1"/>
        <end position="25"/>
    </location>
</feature>
<keyword evidence="1" id="KW-0732">Signal</keyword>
<proteinExistence type="predicted"/>
<reference evidence="2" key="1">
    <citation type="submission" date="2009-01" db="EMBL/GenBank/DDBJ databases">
        <title>Complete sequence of chromosome Cyanothece sp. PCC 7425.</title>
        <authorList>
            <consortium name="US DOE Joint Genome Institute"/>
            <person name="Lucas S."/>
            <person name="Copeland A."/>
            <person name="Lapidus A."/>
            <person name="Glavina del Rio T."/>
            <person name="Dalin E."/>
            <person name="Tice H."/>
            <person name="Bruce D."/>
            <person name="Goodwin L."/>
            <person name="Pitluck S."/>
            <person name="Sims D."/>
            <person name="Meineke L."/>
            <person name="Brettin T."/>
            <person name="Detter J.C."/>
            <person name="Han C."/>
            <person name="Larimer F."/>
            <person name="Land M."/>
            <person name="Hauser L."/>
            <person name="Kyrpides N."/>
            <person name="Ovchinnikova G."/>
            <person name="Liberton M."/>
            <person name="Stoeckel J."/>
            <person name="Banerjee A."/>
            <person name="Singh A."/>
            <person name="Page L."/>
            <person name="Sato H."/>
            <person name="Zhao L."/>
            <person name="Sherman L."/>
            <person name="Pakrasi H."/>
            <person name="Richardson P."/>
        </authorList>
    </citation>
    <scope>NUCLEOTIDE SEQUENCE</scope>
    <source>
        <strain evidence="2">PCC 7425</strain>
    </source>
</reference>
<protein>
    <submittedName>
        <fullName evidence="2">Uncharacterized protein</fullName>
    </submittedName>
</protein>
<dbReference type="EMBL" id="CP001344">
    <property type="protein sequence ID" value="ACL43921.1"/>
    <property type="molecule type" value="Genomic_DNA"/>
</dbReference>